<keyword evidence="3 6" id="KW-0378">Hydrolase</keyword>
<dbReference type="Pfam" id="PF00753">
    <property type="entry name" value="Lactamase_B"/>
    <property type="match status" value="1"/>
</dbReference>
<evidence type="ECO:0000259" key="5">
    <source>
        <dbReference type="SMART" id="SM00849"/>
    </source>
</evidence>
<dbReference type="InterPro" id="IPR036866">
    <property type="entry name" value="RibonucZ/Hydroxyglut_hydro"/>
</dbReference>
<keyword evidence="2" id="KW-0479">Metal-binding</keyword>
<evidence type="ECO:0000256" key="3">
    <source>
        <dbReference type="ARBA" id="ARBA00022801"/>
    </source>
</evidence>
<evidence type="ECO:0000313" key="6">
    <source>
        <dbReference type="EMBL" id="TWP50008.1"/>
    </source>
</evidence>
<comment type="caution">
    <text evidence="6">The sequence shown here is derived from an EMBL/GenBank/DDBJ whole genome shotgun (WGS) entry which is preliminary data.</text>
</comment>
<protein>
    <submittedName>
        <fullName evidence="6">MBL fold metallo-hydrolase</fullName>
    </submittedName>
</protein>
<dbReference type="EMBL" id="VOBR01000014">
    <property type="protein sequence ID" value="TWP50008.1"/>
    <property type="molecule type" value="Genomic_DNA"/>
</dbReference>
<dbReference type="RefSeq" id="WP_146354108.1">
    <property type="nucleotide sequence ID" value="NZ_VOBR01000014.1"/>
</dbReference>
<dbReference type="OrthoDB" id="3196337at2"/>
<dbReference type="PANTHER" id="PTHR42978:SF3">
    <property type="entry name" value="BLR3078 PROTEIN"/>
    <property type="match status" value="1"/>
</dbReference>
<keyword evidence="4" id="KW-0862">Zinc</keyword>
<dbReference type="InterPro" id="IPR001279">
    <property type="entry name" value="Metallo-B-lactamas"/>
</dbReference>
<evidence type="ECO:0000313" key="7">
    <source>
        <dbReference type="Proteomes" id="UP000316639"/>
    </source>
</evidence>
<dbReference type="GO" id="GO:0016787">
    <property type="term" value="F:hydrolase activity"/>
    <property type="evidence" value="ECO:0007669"/>
    <property type="project" value="UniProtKB-KW"/>
</dbReference>
<dbReference type="SUPFAM" id="SSF56281">
    <property type="entry name" value="Metallo-hydrolase/oxidoreductase"/>
    <property type="match status" value="1"/>
</dbReference>
<dbReference type="Proteomes" id="UP000316639">
    <property type="component" value="Unassembled WGS sequence"/>
</dbReference>
<gene>
    <name evidence="6" type="ORF">FKR81_22530</name>
</gene>
<accession>A0A563ESB0</accession>
<name>A0A563ESB0_9PSEU</name>
<keyword evidence="7" id="KW-1185">Reference proteome</keyword>
<dbReference type="SMART" id="SM00849">
    <property type="entry name" value="Lactamase_B"/>
    <property type="match status" value="1"/>
</dbReference>
<reference evidence="6 7" key="1">
    <citation type="submission" date="2019-07" db="EMBL/GenBank/DDBJ databases">
        <title>Lentzea xizangensis sp. nov., isolated from Qinghai-Tibetan Plateau Soils.</title>
        <authorList>
            <person name="Huang J."/>
        </authorList>
    </citation>
    <scope>NUCLEOTIDE SEQUENCE [LARGE SCALE GENOMIC DNA]</scope>
    <source>
        <strain evidence="6 7">FXJ1.1311</strain>
    </source>
</reference>
<proteinExistence type="inferred from homology"/>
<dbReference type="GO" id="GO:0046872">
    <property type="term" value="F:metal ion binding"/>
    <property type="evidence" value="ECO:0007669"/>
    <property type="project" value="UniProtKB-KW"/>
</dbReference>
<evidence type="ECO:0000256" key="4">
    <source>
        <dbReference type="ARBA" id="ARBA00022833"/>
    </source>
</evidence>
<dbReference type="Gene3D" id="3.60.15.10">
    <property type="entry name" value="Ribonuclease Z/Hydroxyacylglutathione hydrolase-like"/>
    <property type="match status" value="1"/>
</dbReference>
<dbReference type="InterPro" id="IPR051013">
    <property type="entry name" value="MBL_superfamily_lactonases"/>
</dbReference>
<evidence type="ECO:0000256" key="1">
    <source>
        <dbReference type="ARBA" id="ARBA00007749"/>
    </source>
</evidence>
<dbReference type="CDD" id="cd07742">
    <property type="entry name" value="metallo-hydrolase-like_MBL-fold"/>
    <property type="match status" value="1"/>
</dbReference>
<dbReference type="AlphaFoldDB" id="A0A563ESB0"/>
<sequence length="271" mass="29985">MKTHHLNCGTFRPLLGGGELVCHTLLVETEQGLVLVDTGFGTHDVREPAQTMDRLFRTAMRPALDLAETAAHQVERLGYQRSDVRHIVLTHLDLDHAGGLRDFPDATVHVLEEELAAAMNPVTRGDRGRYPAIQRSGVENWATHTASGEPWFGFEAVRSIPGLPEDILLVPLVGHTRGHTGVAVRGDDKWLLHAGDAYFFRGEVQRPPSCPWLLKTFQRAVETVPELRLSNQDRLRELVAEHADEVDVFCAHDPVELTSRASPGGSRPARA</sequence>
<feature type="domain" description="Metallo-beta-lactamase" evidence="5">
    <location>
        <begin position="21"/>
        <end position="252"/>
    </location>
</feature>
<organism evidence="6 7">
    <name type="scientific">Lentzea tibetensis</name>
    <dbReference type="NCBI Taxonomy" id="2591470"/>
    <lineage>
        <taxon>Bacteria</taxon>
        <taxon>Bacillati</taxon>
        <taxon>Actinomycetota</taxon>
        <taxon>Actinomycetes</taxon>
        <taxon>Pseudonocardiales</taxon>
        <taxon>Pseudonocardiaceae</taxon>
        <taxon>Lentzea</taxon>
    </lineage>
</organism>
<dbReference type="PANTHER" id="PTHR42978">
    <property type="entry name" value="QUORUM-QUENCHING LACTONASE YTNP-RELATED-RELATED"/>
    <property type="match status" value="1"/>
</dbReference>
<evidence type="ECO:0000256" key="2">
    <source>
        <dbReference type="ARBA" id="ARBA00022723"/>
    </source>
</evidence>
<comment type="similarity">
    <text evidence="1">Belongs to the metallo-beta-lactamase superfamily.</text>
</comment>